<comment type="caution">
    <text evidence="2">The sequence shown here is derived from an EMBL/GenBank/DDBJ whole genome shotgun (WGS) entry which is preliminary data.</text>
</comment>
<dbReference type="Gene3D" id="3.30.460.10">
    <property type="entry name" value="Beta Polymerase, domain 2"/>
    <property type="match status" value="1"/>
</dbReference>
<accession>A0A2M8G447</accession>
<dbReference type="Pfam" id="PF18765">
    <property type="entry name" value="Polbeta"/>
    <property type="match status" value="1"/>
</dbReference>
<dbReference type="Proteomes" id="UP000229739">
    <property type="component" value="Unassembled WGS sequence"/>
</dbReference>
<evidence type="ECO:0000259" key="1">
    <source>
        <dbReference type="Pfam" id="PF18765"/>
    </source>
</evidence>
<protein>
    <recommendedName>
        <fullName evidence="1">Polymerase beta nucleotidyltransferase domain-containing protein</fullName>
    </recommendedName>
</protein>
<reference evidence="3" key="1">
    <citation type="submission" date="2017-09" db="EMBL/GenBank/DDBJ databases">
        <title>Depth-based differentiation of microbial function through sediment-hosted aquifers and enrichment of novel symbionts in the deep terrestrial subsurface.</title>
        <authorList>
            <person name="Probst A.J."/>
            <person name="Ladd B."/>
            <person name="Jarett J.K."/>
            <person name="Geller-Mcgrath D.E."/>
            <person name="Sieber C.M.K."/>
            <person name="Emerson J.B."/>
            <person name="Anantharaman K."/>
            <person name="Thomas B.C."/>
            <person name="Malmstrom R."/>
            <person name="Stieglmeier M."/>
            <person name="Klingl A."/>
            <person name="Woyke T."/>
            <person name="Ryan C.M."/>
            <person name="Banfield J.F."/>
        </authorList>
    </citation>
    <scope>NUCLEOTIDE SEQUENCE [LARGE SCALE GENOMIC DNA]</scope>
</reference>
<gene>
    <name evidence="2" type="ORF">CO018_02110</name>
</gene>
<dbReference type="AlphaFoldDB" id="A0A2M8G447"/>
<dbReference type="EMBL" id="PFQV01000036">
    <property type="protein sequence ID" value="PJC66407.1"/>
    <property type="molecule type" value="Genomic_DNA"/>
</dbReference>
<evidence type="ECO:0000313" key="3">
    <source>
        <dbReference type="Proteomes" id="UP000229739"/>
    </source>
</evidence>
<sequence>MSKLEKAFNLLTPKLSEAERAERMAIAVSVAQGLVNDPEWSGWITGIYVFGSTVKGKARKGSDIDLAIRTKQDFFFGMDFSFNHHRLSEDIEAAKAQLGINPKLKINPQIVAESWLANPDGQNNAEFLKELLETGILIYEK</sequence>
<proteinExistence type="predicted"/>
<dbReference type="SUPFAM" id="SSF81301">
    <property type="entry name" value="Nucleotidyltransferase"/>
    <property type="match status" value="1"/>
</dbReference>
<dbReference type="InterPro" id="IPR041633">
    <property type="entry name" value="Polbeta"/>
</dbReference>
<dbReference type="InterPro" id="IPR043519">
    <property type="entry name" value="NT_sf"/>
</dbReference>
<feature type="domain" description="Polymerase beta nucleotidyltransferase" evidence="1">
    <location>
        <begin position="44"/>
        <end position="141"/>
    </location>
</feature>
<organism evidence="2 3">
    <name type="scientific">Candidatus Beckwithbacteria bacterium CG_4_9_14_0_2_um_filter_47_11</name>
    <dbReference type="NCBI Taxonomy" id="1974494"/>
    <lineage>
        <taxon>Bacteria</taxon>
        <taxon>Candidatus Beckwithiibacteriota</taxon>
    </lineage>
</organism>
<name>A0A2M8G447_9BACT</name>
<evidence type="ECO:0000313" key="2">
    <source>
        <dbReference type="EMBL" id="PJC66407.1"/>
    </source>
</evidence>
<dbReference type="CDD" id="cd05403">
    <property type="entry name" value="NT_KNTase_like"/>
    <property type="match status" value="1"/>
</dbReference>